<dbReference type="AlphaFoldDB" id="A0A2N0WI68"/>
<keyword evidence="2" id="KW-0560">Oxidoreductase</keyword>
<sequence>MQYRKLGQTDIDVSVIALGTMTWGEQNSESEAHEQLDYAVEHGVNLIDTAEMYPVPPKPETQGLTEQYIGTWLKQSQKRDQVLIASKVVGRSGKLTQASHFRSGQTKLDRANIETALHDSLKRLQTDYIDLYQLHWPDRSTNHFGELGYTHVEDEETVPILETLTVLSDLIQAGKIRHIGLSNETPWGVSQFLKYSETLGLARVVSIQNPYNLLNRSFEIGNAEIAIRERVGLLAYSPLAFGALTGKYLDGAQPAGARLTLWERFARYKGQASEDAIRRYVALAKQYDLDPAQLALAYVNSRRFVTSNIIGATNLTQLKINIESIDLQLSDEVIQGIEQIHQAHPNPAP</sequence>
<evidence type="ECO:0000313" key="7">
    <source>
        <dbReference type="Proteomes" id="UP000233553"/>
    </source>
</evidence>
<dbReference type="NCBIfam" id="NF007912">
    <property type="entry name" value="PRK10625.1"/>
    <property type="match status" value="1"/>
</dbReference>
<accession>A0A2N0WI68</accession>
<evidence type="ECO:0000256" key="3">
    <source>
        <dbReference type="ARBA" id="ARBA00038157"/>
    </source>
</evidence>
<evidence type="ECO:0000313" key="6">
    <source>
        <dbReference type="EMBL" id="PKF35372.1"/>
    </source>
</evidence>
<reference evidence="6 7" key="1">
    <citation type="submission" date="2017-12" db="EMBL/GenBank/DDBJ databases">
        <title>Draft Genome sequences of multiple microbial strains isolated from spacecraft associated surfaces.</title>
        <authorList>
            <person name="Seuylemezian A."/>
            <person name="Vaishampayan P."/>
            <person name="Venkateswaran K."/>
        </authorList>
    </citation>
    <scope>NUCLEOTIDE SEQUENCE [LARGE SCALE GENOMIC DNA]</scope>
    <source>
        <strain evidence="6 7">2P01AA</strain>
    </source>
</reference>
<evidence type="ECO:0000256" key="1">
    <source>
        <dbReference type="ARBA" id="ARBA00022857"/>
    </source>
</evidence>
<protein>
    <recommendedName>
        <fullName evidence="4">Protein tas</fullName>
    </recommendedName>
</protein>
<dbReference type="InterPro" id="IPR050523">
    <property type="entry name" value="AKR_Detox_Biosynth"/>
</dbReference>
<gene>
    <name evidence="6" type="ORF">CW311_04860</name>
</gene>
<dbReference type="InterPro" id="IPR036812">
    <property type="entry name" value="NAD(P)_OxRdtase_dom_sf"/>
</dbReference>
<organism evidence="6 7">
    <name type="scientific">Acinetobacter proteolyticus</name>
    <dbReference type="NCBI Taxonomy" id="1776741"/>
    <lineage>
        <taxon>Bacteria</taxon>
        <taxon>Pseudomonadati</taxon>
        <taxon>Pseudomonadota</taxon>
        <taxon>Gammaproteobacteria</taxon>
        <taxon>Moraxellales</taxon>
        <taxon>Moraxellaceae</taxon>
        <taxon>Acinetobacter</taxon>
    </lineage>
</organism>
<dbReference type="CDD" id="cd19094">
    <property type="entry name" value="AKR_Tas-like"/>
    <property type="match status" value="1"/>
</dbReference>
<keyword evidence="1" id="KW-0521">NADP</keyword>
<proteinExistence type="inferred from homology"/>
<evidence type="ECO:0000259" key="5">
    <source>
        <dbReference type="Pfam" id="PF00248"/>
    </source>
</evidence>
<dbReference type="FunFam" id="3.20.20.100:FF:000005">
    <property type="entry name" value="NADP(H)-dependent aldo-keto reductase"/>
    <property type="match status" value="1"/>
</dbReference>
<feature type="domain" description="NADP-dependent oxidoreductase" evidence="5">
    <location>
        <begin position="16"/>
        <end position="340"/>
    </location>
</feature>
<name>A0A2N0WI68_9GAMM</name>
<dbReference type="PANTHER" id="PTHR43364:SF17">
    <property type="entry name" value="ALDO KETO REDUCTASE"/>
    <property type="match status" value="1"/>
</dbReference>
<dbReference type="Gene3D" id="3.20.20.100">
    <property type="entry name" value="NADP-dependent oxidoreductase domain"/>
    <property type="match status" value="1"/>
</dbReference>
<dbReference type="EMBL" id="PISJ01000006">
    <property type="protein sequence ID" value="PKF35372.1"/>
    <property type="molecule type" value="Genomic_DNA"/>
</dbReference>
<dbReference type="RefSeq" id="WP_101235830.1">
    <property type="nucleotide sequence ID" value="NZ_PISJ01000006.1"/>
</dbReference>
<comment type="similarity">
    <text evidence="3">Belongs to the aldo/keto reductase family. Aldo/keto reductase 2 subfamily.</text>
</comment>
<dbReference type="Pfam" id="PF00248">
    <property type="entry name" value="Aldo_ket_red"/>
    <property type="match status" value="1"/>
</dbReference>
<evidence type="ECO:0000256" key="2">
    <source>
        <dbReference type="ARBA" id="ARBA00023002"/>
    </source>
</evidence>
<dbReference type="SUPFAM" id="SSF51430">
    <property type="entry name" value="NAD(P)-linked oxidoreductase"/>
    <property type="match status" value="1"/>
</dbReference>
<evidence type="ECO:0000256" key="4">
    <source>
        <dbReference type="ARBA" id="ARBA00070119"/>
    </source>
</evidence>
<comment type="caution">
    <text evidence="6">The sequence shown here is derived from an EMBL/GenBank/DDBJ whole genome shotgun (WGS) entry which is preliminary data.</text>
</comment>
<dbReference type="InterPro" id="IPR023210">
    <property type="entry name" value="NADP_OxRdtase_dom"/>
</dbReference>
<dbReference type="Proteomes" id="UP000233553">
    <property type="component" value="Unassembled WGS sequence"/>
</dbReference>
<dbReference type="PANTHER" id="PTHR43364">
    <property type="entry name" value="NADH-SPECIFIC METHYLGLYOXAL REDUCTASE-RELATED"/>
    <property type="match status" value="1"/>
</dbReference>
<dbReference type="GO" id="GO:0016491">
    <property type="term" value="F:oxidoreductase activity"/>
    <property type="evidence" value="ECO:0007669"/>
    <property type="project" value="UniProtKB-KW"/>
</dbReference>